<proteinExistence type="predicted"/>
<protein>
    <submittedName>
        <fullName evidence="1">DUF4856 domain-containing protein</fullName>
    </submittedName>
</protein>
<dbReference type="OrthoDB" id="5498726at2"/>
<gene>
    <name evidence="1" type="ORF">EAX61_14825</name>
</gene>
<sequence length="404" mass="43658">MKKLLYTALAITTIAFTSCENDDDNTITISEENVVTAPATYSFERDGESTVSFSGQTTRILMAQELVSAMSDFDNATVQSLSAMFANENSPFENEDLNASDKSVKSKVAASQDYFSGDAAGSAQIRAFFDAQLAAQINEVFPAQMTQAESGVAGQIADGTSTRYVNGKGFEYNQIFGKSLIGGLMLDQTLNNYLGTAVLDAGTNRQDNDNNVVVDGTVYTDMEHKWDEAFGYLYGNAPDAANANVTIGNDDDFLNKYVGRVEGDEDFAGISQVIFDAFKLGRAAIVAKNYEVRDAQAAILREKLSEVIGVRAVYYLQQGKIAIEAGDMGAAFHDLSEGFGFIYSLQFTRNPDTDAPYLSGQEVQGFITLLNQGNGLWDVDSGTLDLISNTIADRFDFTVAQAGS</sequence>
<dbReference type="InterPro" id="IPR032331">
    <property type="entry name" value="DUF4856"/>
</dbReference>
<name>A0A3M0FUI7_9FLAO</name>
<dbReference type="RefSeq" id="WP_121918494.1">
    <property type="nucleotide sequence ID" value="NZ_REFV01000018.1"/>
</dbReference>
<reference evidence="1 2" key="1">
    <citation type="submission" date="2018-10" db="EMBL/GenBank/DDBJ databases">
        <title>Dokdonia luteus sp. nov., isolated from sea water.</title>
        <authorList>
            <person name="Zhou L.Y."/>
            <person name="Du Z.J."/>
        </authorList>
    </citation>
    <scope>NUCLEOTIDE SEQUENCE [LARGE SCALE GENOMIC DNA]</scope>
    <source>
        <strain evidence="1 2">SH27</strain>
    </source>
</reference>
<organism evidence="1 2">
    <name type="scientific">Dokdonia sinensis</name>
    <dbReference type="NCBI Taxonomy" id="2479847"/>
    <lineage>
        <taxon>Bacteria</taxon>
        <taxon>Pseudomonadati</taxon>
        <taxon>Bacteroidota</taxon>
        <taxon>Flavobacteriia</taxon>
        <taxon>Flavobacteriales</taxon>
        <taxon>Flavobacteriaceae</taxon>
        <taxon>Dokdonia</taxon>
    </lineage>
</organism>
<evidence type="ECO:0000313" key="1">
    <source>
        <dbReference type="EMBL" id="RMB56354.1"/>
    </source>
</evidence>
<dbReference type="Proteomes" id="UP000281985">
    <property type="component" value="Unassembled WGS sequence"/>
</dbReference>
<dbReference type="PROSITE" id="PS51257">
    <property type="entry name" value="PROKAR_LIPOPROTEIN"/>
    <property type="match status" value="1"/>
</dbReference>
<dbReference type="Pfam" id="PF16148">
    <property type="entry name" value="DUF4856"/>
    <property type="match status" value="1"/>
</dbReference>
<dbReference type="EMBL" id="REFV01000018">
    <property type="protein sequence ID" value="RMB56354.1"/>
    <property type="molecule type" value="Genomic_DNA"/>
</dbReference>
<evidence type="ECO:0000313" key="2">
    <source>
        <dbReference type="Proteomes" id="UP000281985"/>
    </source>
</evidence>
<dbReference type="AlphaFoldDB" id="A0A3M0FUI7"/>
<accession>A0A3M0FUI7</accession>
<comment type="caution">
    <text evidence="1">The sequence shown here is derived from an EMBL/GenBank/DDBJ whole genome shotgun (WGS) entry which is preliminary data.</text>
</comment>
<keyword evidence="2" id="KW-1185">Reference proteome</keyword>